<sequence>MRIRSASWAAAAALLAVAATGAAPGAAAARPHAPSVTAAAEWRLCLYLGGHPTLQKGSTGEAVRHLQCILSEVYRYLNVSVNGVFEEVTEASVRHLQQQFSLPVTGIADAATWQALHP</sequence>
<feature type="chain" id="PRO_5002524390" description="Peptidoglycan binding-like domain-containing protein" evidence="1">
    <location>
        <begin position="29"/>
        <end position="118"/>
    </location>
</feature>
<accession>A0A0F7VS70</accession>
<proteinExistence type="predicted"/>
<dbReference type="AlphaFoldDB" id="A0A0F7VS70"/>
<dbReference type="InterPro" id="IPR036365">
    <property type="entry name" value="PGBD-like_sf"/>
</dbReference>
<dbReference type="KEGG" id="sle:sle_02790"/>
<organism evidence="3 4">
    <name type="scientific">Streptomyces leeuwenhoekii</name>
    <dbReference type="NCBI Taxonomy" id="1437453"/>
    <lineage>
        <taxon>Bacteria</taxon>
        <taxon>Bacillati</taxon>
        <taxon>Actinomycetota</taxon>
        <taxon>Actinomycetes</taxon>
        <taxon>Kitasatosporales</taxon>
        <taxon>Streptomycetaceae</taxon>
        <taxon>Streptomyces</taxon>
    </lineage>
</organism>
<dbReference type="InterPro" id="IPR036366">
    <property type="entry name" value="PGBDSf"/>
</dbReference>
<gene>
    <name evidence="3" type="primary">sle_02790</name>
</gene>
<evidence type="ECO:0000256" key="1">
    <source>
        <dbReference type="SAM" id="SignalP"/>
    </source>
</evidence>
<evidence type="ECO:0000313" key="3">
    <source>
        <dbReference type="EMBL" id="CQR59741.1"/>
    </source>
</evidence>
<name>A0A0F7VS70_STRLW</name>
<dbReference type="Pfam" id="PF01471">
    <property type="entry name" value="PG_binding_1"/>
    <property type="match status" value="1"/>
</dbReference>
<evidence type="ECO:0000313" key="4">
    <source>
        <dbReference type="Proteomes" id="UP000035016"/>
    </source>
</evidence>
<dbReference type="InterPro" id="IPR002477">
    <property type="entry name" value="Peptidoglycan-bd-like"/>
</dbReference>
<feature type="signal peptide" evidence="1">
    <location>
        <begin position="1"/>
        <end position="28"/>
    </location>
</feature>
<dbReference type="EMBL" id="LN831790">
    <property type="protein sequence ID" value="CQR59741.1"/>
    <property type="molecule type" value="Genomic_DNA"/>
</dbReference>
<evidence type="ECO:0000259" key="2">
    <source>
        <dbReference type="Pfam" id="PF01471"/>
    </source>
</evidence>
<protein>
    <recommendedName>
        <fullName evidence="2">Peptidoglycan binding-like domain-containing protein</fullName>
    </recommendedName>
</protein>
<feature type="domain" description="Peptidoglycan binding-like" evidence="2">
    <location>
        <begin position="59"/>
        <end position="116"/>
    </location>
</feature>
<keyword evidence="1" id="KW-0732">Signal</keyword>
<dbReference type="SUPFAM" id="SSF47090">
    <property type="entry name" value="PGBD-like"/>
    <property type="match status" value="1"/>
</dbReference>
<dbReference type="Gene3D" id="1.10.101.10">
    <property type="entry name" value="PGBD-like superfamily/PGBD"/>
    <property type="match status" value="1"/>
</dbReference>
<dbReference type="Proteomes" id="UP000035016">
    <property type="component" value="Chromosome Chromosome"/>
</dbReference>
<dbReference type="RefSeq" id="WP_049976903.1">
    <property type="nucleotide sequence ID" value="NZ_AZSD01000507.1"/>
</dbReference>
<reference evidence="3 4" key="1">
    <citation type="submission" date="2015-02" db="EMBL/GenBank/DDBJ databases">
        <authorList>
            <person name="Gomez-Escribano P.J."/>
        </authorList>
    </citation>
    <scope>NUCLEOTIDE SEQUENCE [LARGE SCALE GENOMIC DNA]</scope>
    <source>
        <strain evidence="4">C34 (DSM 42122 / NRRL B-24963)</strain>
    </source>
</reference>